<evidence type="ECO:0000256" key="2">
    <source>
        <dbReference type="SAM" id="MobiDB-lite"/>
    </source>
</evidence>
<sequence length="593" mass="65970">MIKKSAFGLIGKLGEFSLARKQIVSSDEFENVLKILCEMIFSDDESQQLAAINTANGVYSHTPPSLSEITSLLNSGALCSFATILRGEHQLDDGKSLTFRENVRIEAIKLLKSLMQRNDEIEEEENEEASVKDQVARSKIIRDCGVVKFALEFLGNRVNSKEAIKASTSSTPSKVVIYLTELVAESMKPISHQTEHIEKLLENRAEEVFVRQTLLCTVAIDSMLEDTLRKRVTDPNADVDRKLILIQAQLRKASLFVLSQFATSEERCLQLVSLEPTDKDLFDGRDKIIPLCGHIVASMGKFDLEATNIACNLLRNMFISDNSREIALKQLKLGQFGSALIDLCSNRNQNTASIAAGITRFVCSSHSLEDLQNAFPESTMAKALNLDLTKIYPTVRVELARALSHAMQTVAKFSKESEPLAKLLLTTEAVSLVAFLLQSKHGILVTEALDALRVLPPALLKVAGKEVKIYLPMDELTDDEEPELTEKDMEALEEALKKLDTLEITEEDVDLSKLDPNRTKGTVIEEEKKRKQAQEQEKRKDNDGEKVEDDVVTITLESRISSFSKQKINLEGQEDDPEAVAKIASSVLEVMKS</sequence>
<protein>
    <submittedName>
        <fullName evidence="3">Uncharacterized protein</fullName>
    </submittedName>
</protein>
<evidence type="ECO:0000313" key="3">
    <source>
        <dbReference type="EMBL" id="CAE0432202.1"/>
    </source>
</evidence>
<proteinExistence type="predicted"/>
<dbReference type="InterPro" id="IPR016024">
    <property type="entry name" value="ARM-type_fold"/>
</dbReference>
<dbReference type="InterPro" id="IPR011989">
    <property type="entry name" value="ARM-like"/>
</dbReference>
<dbReference type="Gene3D" id="1.25.10.10">
    <property type="entry name" value="Leucine-rich Repeat Variant"/>
    <property type="match status" value="1"/>
</dbReference>
<reference evidence="3" key="1">
    <citation type="submission" date="2021-01" db="EMBL/GenBank/DDBJ databases">
        <authorList>
            <person name="Corre E."/>
            <person name="Pelletier E."/>
            <person name="Niang G."/>
            <person name="Scheremetjew M."/>
            <person name="Finn R."/>
            <person name="Kale V."/>
            <person name="Holt S."/>
            <person name="Cochrane G."/>
            <person name="Meng A."/>
            <person name="Brown T."/>
            <person name="Cohen L."/>
        </authorList>
    </citation>
    <scope>NUCLEOTIDE SEQUENCE</scope>
    <source>
        <strain evidence="3">GSBS06</strain>
    </source>
</reference>
<dbReference type="EMBL" id="HBIN01003650">
    <property type="protein sequence ID" value="CAE0432202.1"/>
    <property type="molecule type" value="Transcribed_RNA"/>
</dbReference>
<keyword evidence="1" id="KW-0175">Coiled coil</keyword>
<feature type="region of interest" description="Disordered" evidence="2">
    <location>
        <begin position="510"/>
        <end position="550"/>
    </location>
</feature>
<dbReference type="SUPFAM" id="SSF48371">
    <property type="entry name" value="ARM repeat"/>
    <property type="match status" value="1"/>
</dbReference>
<feature type="compositionally biased region" description="Basic and acidic residues" evidence="2">
    <location>
        <begin position="510"/>
        <end position="545"/>
    </location>
</feature>
<accession>A0A7S3LJB6</accession>
<feature type="coiled-coil region" evidence="1">
    <location>
        <begin position="104"/>
        <end position="134"/>
    </location>
</feature>
<dbReference type="AlphaFoldDB" id="A0A7S3LJB6"/>
<name>A0A7S3LJB6_9STRA</name>
<organism evidence="3">
    <name type="scientific">Aplanochytrium stocchinoi</name>
    <dbReference type="NCBI Taxonomy" id="215587"/>
    <lineage>
        <taxon>Eukaryota</taxon>
        <taxon>Sar</taxon>
        <taxon>Stramenopiles</taxon>
        <taxon>Bigyra</taxon>
        <taxon>Labyrinthulomycetes</taxon>
        <taxon>Thraustochytrida</taxon>
        <taxon>Thraustochytriidae</taxon>
        <taxon>Aplanochytrium</taxon>
    </lineage>
</organism>
<gene>
    <name evidence="3" type="ORF">ASTO00021_LOCUS2529</name>
</gene>
<evidence type="ECO:0000256" key="1">
    <source>
        <dbReference type="SAM" id="Coils"/>
    </source>
</evidence>